<dbReference type="STRING" id="1122247.GCA_000379865_01474"/>
<name>K5BJI1_MYCHD</name>
<reference evidence="1 2" key="1">
    <citation type="journal article" date="2012" name="J. Bacteriol.">
        <title>Genome sequence of Mycobacterium hassiacum DSM 44199, a rare source of heat-stable mycobacterial proteins.</title>
        <authorList>
            <person name="Tiago I."/>
            <person name="Maranha A."/>
            <person name="Mendes V."/>
            <person name="Alarico S."/>
            <person name="Moynihan P.J."/>
            <person name="Clarke A.J."/>
            <person name="Macedo-Ribeiro S."/>
            <person name="Pereira P.J."/>
            <person name="Empadinhas N."/>
        </authorList>
    </citation>
    <scope>NUCLEOTIDE SEQUENCE [LARGE SCALE GENOMIC DNA]</scope>
    <source>
        <strain evidence="2">DSM 44199 / CIP 105218 / JCM 12690 / 3849</strain>
    </source>
</reference>
<dbReference type="AlphaFoldDB" id="K5BJI1"/>
<keyword evidence="2" id="KW-1185">Reference proteome</keyword>
<dbReference type="Proteomes" id="UP000006265">
    <property type="component" value="Unassembled WGS sequence"/>
</dbReference>
<dbReference type="EMBL" id="AMRA01000079">
    <property type="protein sequence ID" value="EKF23154.1"/>
    <property type="molecule type" value="Genomic_DNA"/>
</dbReference>
<dbReference type="RefSeq" id="WP_005628598.1">
    <property type="nucleotide sequence ID" value="NZ_AMRA01000079.1"/>
</dbReference>
<gene>
    <name evidence="1" type="ORF">C731_2845</name>
</gene>
<comment type="caution">
    <text evidence="1">The sequence shown here is derived from an EMBL/GenBank/DDBJ whole genome shotgun (WGS) entry which is preliminary data.</text>
</comment>
<evidence type="ECO:0000313" key="1">
    <source>
        <dbReference type="EMBL" id="EKF23154.1"/>
    </source>
</evidence>
<dbReference type="eggNOG" id="ENOG5031K4H">
    <property type="taxonomic scope" value="Bacteria"/>
</dbReference>
<evidence type="ECO:0000313" key="2">
    <source>
        <dbReference type="Proteomes" id="UP000006265"/>
    </source>
</evidence>
<accession>K5BJI1</accession>
<organism evidence="1 2">
    <name type="scientific">Mycolicibacterium hassiacum (strain DSM 44199 / CIP 105218 / JCM 12690 / 3849)</name>
    <name type="common">Mycobacterium hassiacum</name>
    <dbReference type="NCBI Taxonomy" id="1122247"/>
    <lineage>
        <taxon>Bacteria</taxon>
        <taxon>Bacillati</taxon>
        <taxon>Actinomycetota</taxon>
        <taxon>Actinomycetes</taxon>
        <taxon>Mycobacteriales</taxon>
        <taxon>Mycobacteriaceae</taxon>
        <taxon>Mycolicibacterium</taxon>
    </lineage>
</organism>
<dbReference type="OrthoDB" id="4559844at2"/>
<protein>
    <submittedName>
        <fullName evidence="1">Uncharacterized protein</fullName>
    </submittedName>
</protein>
<dbReference type="PATRIC" id="fig|1122247.3.peg.2730"/>
<proteinExistence type="predicted"/>
<sequence>MGSFLNWWDGVELWLAGLPFIAQAAVVMPVVLALSYGIAVVLDGALGHGIRLVRGGDGDASGEWDSGSGGGSAR</sequence>